<proteinExistence type="predicted"/>
<dbReference type="GO" id="GO:0005886">
    <property type="term" value="C:plasma membrane"/>
    <property type="evidence" value="ECO:0007669"/>
    <property type="project" value="UniProtKB-SubCell"/>
</dbReference>
<dbReference type="GO" id="GO:0009395">
    <property type="term" value="P:phospholipid catabolic process"/>
    <property type="evidence" value="ECO:0007669"/>
    <property type="project" value="UniProtKB-KW"/>
</dbReference>
<keyword evidence="1" id="KW-0479">Metal-binding</keyword>
<keyword evidence="1 2" id="KW-0812">Transmembrane</keyword>
<keyword evidence="1" id="KW-1208">Phospholipid metabolism</keyword>
<dbReference type="CDD" id="cd06971">
    <property type="entry name" value="PgpA"/>
    <property type="match status" value="1"/>
</dbReference>
<comment type="function">
    <text evidence="1">Lipid phosphatase which dephosphorylates phosphatidylglycerophosphate (PGP) to phosphatidylglycerol (PG).</text>
</comment>
<comment type="catalytic activity">
    <reaction evidence="1">
        <text>a 1,2-diacyl-sn-glycero-3-phospho-(1'-sn-glycero-3'-phosphate) + H2O = a 1,2-diacyl-sn-glycero-3-phospho-(1'-sn-glycerol) + phosphate</text>
        <dbReference type="Rhea" id="RHEA:33751"/>
        <dbReference type="ChEBI" id="CHEBI:15377"/>
        <dbReference type="ChEBI" id="CHEBI:43474"/>
        <dbReference type="ChEBI" id="CHEBI:60110"/>
        <dbReference type="ChEBI" id="CHEBI:64716"/>
        <dbReference type="EC" id="3.1.3.27"/>
    </reaction>
</comment>
<feature type="transmembrane region" description="Helical" evidence="2">
    <location>
        <begin position="42"/>
        <end position="69"/>
    </location>
</feature>
<dbReference type="KEGG" id="phr:C6569_01025"/>
<dbReference type="SUPFAM" id="SSF101307">
    <property type="entry name" value="YutG-like"/>
    <property type="match status" value="1"/>
</dbReference>
<organism evidence="4 5">
    <name type="scientific">Phreatobacter cathodiphilus</name>
    <dbReference type="NCBI Taxonomy" id="1868589"/>
    <lineage>
        <taxon>Bacteria</taxon>
        <taxon>Pseudomonadati</taxon>
        <taxon>Pseudomonadota</taxon>
        <taxon>Alphaproteobacteria</taxon>
        <taxon>Hyphomicrobiales</taxon>
        <taxon>Phreatobacteraceae</taxon>
        <taxon>Phreatobacter</taxon>
    </lineage>
</organism>
<dbReference type="GO" id="GO:0046872">
    <property type="term" value="F:metal ion binding"/>
    <property type="evidence" value="ECO:0007669"/>
    <property type="project" value="UniProtKB-KW"/>
</dbReference>
<feature type="domain" description="YutG/PgpA" evidence="3">
    <location>
        <begin position="9"/>
        <end position="146"/>
    </location>
</feature>
<keyword evidence="1" id="KW-0442">Lipid degradation</keyword>
<keyword evidence="1" id="KW-0595">Phospholipid degradation</keyword>
<dbReference type="PANTHER" id="PTHR36305:SF1">
    <property type="entry name" value="PHOSPHATIDYLGLYCEROPHOSPHATASE A"/>
    <property type="match status" value="1"/>
</dbReference>
<dbReference type="InterPro" id="IPR007686">
    <property type="entry name" value="YutG/PgpA"/>
</dbReference>
<comment type="cofactor">
    <cofactor evidence="1">
        <name>Mg(2+)</name>
        <dbReference type="ChEBI" id="CHEBI:18420"/>
    </cofactor>
</comment>
<dbReference type="EMBL" id="CP027668">
    <property type="protein sequence ID" value="AVO47461.1"/>
    <property type="molecule type" value="Genomic_DNA"/>
</dbReference>
<gene>
    <name evidence="4" type="ORF">C6569_01025</name>
</gene>
<keyword evidence="1" id="KW-0443">Lipid metabolism</keyword>
<dbReference type="Proteomes" id="UP000237889">
    <property type="component" value="Chromosome"/>
</dbReference>
<dbReference type="PIRSF" id="PIRSF006162">
    <property type="entry name" value="PgpA"/>
    <property type="match status" value="1"/>
</dbReference>
<dbReference type="Pfam" id="PF04608">
    <property type="entry name" value="PgpA"/>
    <property type="match status" value="1"/>
</dbReference>
<keyword evidence="1 2" id="KW-0472">Membrane</keyword>
<accession>A0A2S0NHQ9</accession>
<evidence type="ECO:0000256" key="2">
    <source>
        <dbReference type="SAM" id="Phobius"/>
    </source>
</evidence>
<evidence type="ECO:0000259" key="3">
    <source>
        <dbReference type="Pfam" id="PF04608"/>
    </source>
</evidence>
<comment type="subcellular location">
    <subcellularLocation>
        <location evidence="1">Cell inner membrane</location>
        <topology evidence="1">Multi-pass membrane protein</topology>
    </subcellularLocation>
</comment>
<keyword evidence="2" id="KW-1133">Transmembrane helix</keyword>
<keyword evidence="1" id="KW-1003">Cell membrane</keyword>
<keyword evidence="1" id="KW-0997">Cell inner membrane</keyword>
<name>A0A2S0NHQ9_9HYPH</name>
<dbReference type="GO" id="GO:0008962">
    <property type="term" value="F:phosphatidylglycerophosphatase activity"/>
    <property type="evidence" value="ECO:0007669"/>
    <property type="project" value="UniProtKB-EC"/>
</dbReference>
<dbReference type="AlphaFoldDB" id="A0A2S0NHQ9"/>
<dbReference type="InterPro" id="IPR036681">
    <property type="entry name" value="PgpA-like_sf"/>
</dbReference>
<keyword evidence="1" id="KW-0460">Magnesium</keyword>
<dbReference type="GO" id="GO:0006655">
    <property type="term" value="P:phosphatidylglycerol biosynthetic process"/>
    <property type="evidence" value="ECO:0007669"/>
    <property type="project" value="UniProtKB-UniPathway"/>
</dbReference>
<keyword evidence="1" id="KW-0378">Hydrolase</keyword>
<protein>
    <recommendedName>
        <fullName evidence="1">Phosphatidylglycerophosphatase A</fullName>
        <ecNumber evidence="1">3.1.3.27</ecNumber>
    </recommendedName>
    <alternativeName>
        <fullName evidence="1">Phosphatidylglycerolphosphate phosphatase A</fullName>
    </alternativeName>
</protein>
<feature type="transmembrane region" description="Helical" evidence="2">
    <location>
        <begin position="126"/>
        <end position="147"/>
    </location>
</feature>
<dbReference type="OrthoDB" id="9804091at2"/>
<feature type="transmembrane region" description="Helical" evidence="2">
    <location>
        <begin position="81"/>
        <end position="106"/>
    </location>
</feature>
<sequence length="152" mass="15592">MVSHPASLLALVGGAGLFPYGPGTLGALVGIPIGLALQAAPAAVALAVVAAAFVVGVWACGVTAVRSGLHDHPAIVFDETWAMAAVIAFSPPGLRAVMVGFLAFRLFDIVKPWPIGHIDEHVAEGFGIMLDDAVAGVFALALVFGLWRLGWL</sequence>
<evidence type="ECO:0000256" key="1">
    <source>
        <dbReference type="PIRNR" id="PIRNR006162"/>
    </source>
</evidence>
<evidence type="ECO:0000313" key="4">
    <source>
        <dbReference type="EMBL" id="AVO47461.1"/>
    </source>
</evidence>
<dbReference type="EC" id="3.1.3.27" evidence="1"/>
<dbReference type="InterPro" id="IPR026037">
    <property type="entry name" value="PgpA"/>
</dbReference>
<reference evidence="4 5" key="1">
    <citation type="submission" date="2018-03" db="EMBL/GenBank/DDBJ databases">
        <title>Genome sequencing of Phreatobacter sp.</title>
        <authorList>
            <person name="Kim S.-J."/>
            <person name="Heo J."/>
            <person name="Kwon S.-W."/>
        </authorList>
    </citation>
    <scope>NUCLEOTIDE SEQUENCE [LARGE SCALE GENOMIC DNA]</scope>
    <source>
        <strain evidence="4 5">S-12</strain>
    </source>
</reference>
<dbReference type="UniPathway" id="UPA00084">
    <property type="reaction ID" value="UER00504"/>
</dbReference>
<keyword evidence="5" id="KW-1185">Reference proteome</keyword>
<comment type="pathway">
    <text evidence="1">Phospholipid metabolism; phosphatidylglycerol biosynthesis; phosphatidylglycerol from CDP-diacylglycerol: step 2/2.</text>
</comment>
<evidence type="ECO:0000313" key="5">
    <source>
        <dbReference type="Proteomes" id="UP000237889"/>
    </source>
</evidence>
<dbReference type="PANTHER" id="PTHR36305">
    <property type="entry name" value="PHOSPHATIDYLGLYCEROPHOSPHATASE A"/>
    <property type="match status" value="1"/>
</dbReference>